<name>A0A645DMR4_9ZZZZ</name>
<dbReference type="EMBL" id="VSSQ01037405">
    <property type="protein sequence ID" value="MPM90083.1"/>
    <property type="molecule type" value="Genomic_DNA"/>
</dbReference>
<reference evidence="1" key="1">
    <citation type="submission" date="2019-08" db="EMBL/GenBank/DDBJ databases">
        <authorList>
            <person name="Kucharzyk K."/>
            <person name="Murdoch R.W."/>
            <person name="Higgins S."/>
            <person name="Loffler F."/>
        </authorList>
    </citation>
    <scope>NUCLEOTIDE SEQUENCE</scope>
</reference>
<accession>A0A645DMR4</accession>
<sequence>MVKEEGGANDLIARVLADPAFGLVQADIDGLLVPEHFIGRAPQQVSEYLEGTVRPLLKQNEQLLGERYELSV</sequence>
<protein>
    <submittedName>
        <fullName evidence="1">Uncharacterized protein</fullName>
    </submittedName>
</protein>
<dbReference type="AlphaFoldDB" id="A0A645DMR4"/>
<gene>
    <name evidence="1" type="ORF">SDC9_137199</name>
</gene>
<dbReference type="Gene3D" id="1.20.200.10">
    <property type="entry name" value="Fumarase/aspartase (Central domain)"/>
    <property type="match status" value="1"/>
</dbReference>
<evidence type="ECO:0000313" key="1">
    <source>
        <dbReference type="EMBL" id="MPM90083.1"/>
    </source>
</evidence>
<organism evidence="1">
    <name type="scientific">bioreactor metagenome</name>
    <dbReference type="NCBI Taxonomy" id="1076179"/>
    <lineage>
        <taxon>unclassified sequences</taxon>
        <taxon>metagenomes</taxon>
        <taxon>ecological metagenomes</taxon>
    </lineage>
</organism>
<proteinExistence type="predicted"/>
<comment type="caution">
    <text evidence="1">The sequence shown here is derived from an EMBL/GenBank/DDBJ whole genome shotgun (WGS) entry which is preliminary data.</text>
</comment>